<geneLocation type="plasmid" evidence="3">
    <name>unnamed1</name>
</geneLocation>
<feature type="chain" id="PRO_5044241668" evidence="2">
    <location>
        <begin position="31"/>
        <end position="720"/>
    </location>
</feature>
<evidence type="ECO:0000313" key="3">
    <source>
        <dbReference type="EMBL" id="XDS47698.1"/>
    </source>
</evidence>
<gene>
    <name evidence="3" type="ORF">QN217_11070</name>
</gene>
<feature type="signal peptide" evidence="2">
    <location>
        <begin position="1"/>
        <end position="30"/>
    </location>
</feature>
<protein>
    <submittedName>
        <fullName evidence="3">InlB B-repeat-containing protein</fullName>
    </submittedName>
</protein>
<keyword evidence="2" id="KW-0732">Signal</keyword>
<dbReference type="InterPro" id="IPR013378">
    <property type="entry name" value="InlB-like_B-rpt"/>
</dbReference>
<dbReference type="RefSeq" id="WP_369343228.1">
    <property type="nucleotide sequence ID" value="NZ_CP129676.1"/>
</dbReference>
<reference evidence="3" key="1">
    <citation type="submission" date="2023-07" db="EMBL/GenBank/DDBJ databases">
        <title>Bifidobacterium aquikefiriaerophilum sp. nov. and Bifidobacterium eccum sp. nov., isolated from water kefir.</title>
        <authorList>
            <person name="Breselge S."/>
            <person name="Bellassi P."/>
            <person name="Barcenilla C."/>
            <person name="Alvarez-Ordonez A."/>
            <person name="Morelli L."/>
            <person name="Cotter P.D."/>
        </authorList>
    </citation>
    <scope>NUCLEOTIDE SEQUENCE</scope>
    <source>
        <strain evidence="3">WK048_4_13</strain>
        <plasmid evidence="3">unnamed1</plasmid>
    </source>
</reference>
<evidence type="ECO:0000256" key="1">
    <source>
        <dbReference type="ARBA" id="ARBA00004196"/>
    </source>
</evidence>
<dbReference type="AlphaFoldDB" id="A0AB39UFZ9"/>
<dbReference type="Pfam" id="PF09479">
    <property type="entry name" value="Flg_new"/>
    <property type="match status" value="1"/>
</dbReference>
<sequence length="720" mass="77488">MMQKRFLRVMAAVVMCALVAGGPAVHPAAAAGVMPDRLVNGNFDYPAVNLSWWIPYSNSKKFVTITTDGYALQGCTNLHKHQITGWSATSFAWKSTQDKSCQTGNVELNYAPDDKNQFAELVADQAGTAIYQDVSTTPGAVYAWSIRHASYTAKHVDSMQVMIGNTKQQSAQEATRTTVNGHGDALGRVGTTIATKSTATAADHPQWETYTGSYLIPGGQTVTRFTFKSVSSPTSSDGNFLDDVSFQISYPLRYDLNGGEGSGPSTGYDAATGLYDNYFQEGTATLASGWDSKSVSRPGMTFLGWSASRCDPVTSQEEADRANIITSYTVQPTLMNTVYAVWGVDPVISYYVNVPEGVMPPDTPQASKVAFGSQAADTSGWTVDSQRLAVGYRFKGWYTAPEGGMLHDFSAPVTSSLRLYAHWEPIHYSIRLDANADNGPGVVSGTTPDIMAAYGTSYQLPGDAYSKTTLTNAVERGGTTPRTASKFLGWSLDAQAASPDYAPAATVLDLSAEDGAQVTLYAVWDDAPTFVFTDFPDRVFTLSESRAHAISEEELLSSVMATDRETRPLPALTTKQTAEGDDVGVSIVDYREDDFNGLDEPRVVSVTYMAKDSAGNMSFLRVDVSIATTQASPDPTISNIRSIDSEHRSTLHAGSVWLTDPERIQALDSALSDTPIDTLSLSADQVRTAREWALSHGPGTSLEDGALDELRLKLFPQGGS</sequence>
<accession>A0AB39UFZ9</accession>
<dbReference type="InterPro" id="IPR042229">
    <property type="entry name" value="Listeria/Bacterioides_rpt_sf"/>
</dbReference>
<dbReference type="GO" id="GO:0030313">
    <property type="term" value="C:cell envelope"/>
    <property type="evidence" value="ECO:0007669"/>
    <property type="project" value="UniProtKB-SubCell"/>
</dbReference>
<organism evidence="3">
    <name type="scientific">Bifidobacterium fermentum</name>
    <dbReference type="NCBI Taxonomy" id="3059035"/>
    <lineage>
        <taxon>Bacteria</taxon>
        <taxon>Bacillati</taxon>
        <taxon>Actinomycetota</taxon>
        <taxon>Actinomycetes</taxon>
        <taxon>Bifidobacteriales</taxon>
        <taxon>Bifidobacteriaceae</taxon>
        <taxon>Bifidobacterium</taxon>
    </lineage>
</organism>
<comment type="subcellular location">
    <subcellularLocation>
        <location evidence="1">Cell envelope</location>
    </subcellularLocation>
</comment>
<keyword evidence="3" id="KW-0614">Plasmid</keyword>
<name>A0AB39UFZ9_9BIFI</name>
<dbReference type="EMBL" id="CP129676">
    <property type="protein sequence ID" value="XDS47698.1"/>
    <property type="molecule type" value="Genomic_DNA"/>
</dbReference>
<evidence type="ECO:0000256" key="2">
    <source>
        <dbReference type="SAM" id="SignalP"/>
    </source>
</evidence>
<dbReference type="Gene3D" id="2.60.40.4270">
    <property type="entry name" value="Listeria-Bacteroides repeat domain"/>
    <property type="match status" value="1"/>
</dbReference>
<proteinExistence type="predicted"/>